<keyword evidence="1" id="KW-1133">Transmembrane helix</keyword>
<sequence>MIGSAVCHQMAERSFILQGQQLPVCARCTGIYSGMFFSMVFFVIFRRLHGNRPYSTKGMLLGALAFIPISVDGFFSYLGFWESTQLLRVVTGALAGASLSGFFLLGANFMVGAENNKPIFQSFGEQLLVMGMTLLFGIMIWLNMGSYFVTSVIVVLGIVYFWANLIYLILKNLAGNRILPFWLLSFCGSFLIIMTIGVLRQ</sequence>
<proteinExistence type="predicted"/>
<accession>A0A0X8VBX9</accession>
<dbReference type="InterPro" id="IPR019206">
    <property type="entry name" value="DUF2085_TM"/>
</dbReference>
<reference evidence="3" key="4">
    <citation type="submission" date="2016-11" db="EMBL/GenBank/DDBJ databases">
        <authorList>
            <person name="Varghese N."/>
            <person name="Submissions S."/>
        </authorList>
    </citation>
    <scope>NUCLEOTIDE SEQUENCE</scope>
    <source>
        <strain evidence="3">DSM 1682</strain>
    </source>
</reference>
<evidence type="ECO:0000313" key="5">
    <source>
        <dbReference type="Proteomes" id="UP000184204"/>
    </source>
</evidence>
<dbReference type="Proteomes" id="UP000184204">
    <property type="component" value="Unassembled WGS sequence"/>
</dbReference>
<keyword evidence="1" id="KW-0472">Membrane</keyword>
<feature type="transmembrane region" description="Helical" evidence="1">
    <location>
        <begin position="30"/>
        <end position="48"/>
    </location>
</feature>
<reference evidence="2 4" key="1">
    <citation type="journal article" date="2016" name="Genome Announc.">
        <title>Complete Genome Sequence of the Amino Acid-Fermenting Clostridium propionicum X2 (DSM 1682).</title>
        <authorList>
            <person name="Poehlein A."/>
            <person name="Schlien K."/>
            <person name="Chowdhury N.P."/>
            <person name="Gottschalk G."/>
            <person name="Buckel W."/>
            <person name="Daniel R."/>
        </authorList>
    </citation>
    <scope>NUCLEOTIDE SEQUENCE [LARGE SCALE GENOMIC DNA]</scope>
    <source>
        <strain evidence="2 4">X2</strain>
    </source>
</reference>
<feature type="transmembrane region" description="Helical" evidence="1">
    <location>
        <begin position="181"/>
        <end position="199"/>
    </location>
</feature>
<evidence type="ECO:0000313" key="3">
    <source>
        <dbReference type="EMBL" id="SHE51471.1"/>
    </source>
</evidence>
<evidence type="ECO:0000313" key="4">
    <source>
        <dbReference type="Proteomes" id="UP000068026"/>
    </source>
</evidence>
<feature type="transmembrane region" description="Helical" evidence="1">
    <location>
        <begin position="123"/>
        <end position="142"/>
    </location>
</feature>
<reference evidence="5" key="3">
    <citation type="submission" date="2016-11" db="EMBL/GenBank/DDBJ databases">
        <authorList>
            <person name="Jaros S."/>
            <person name="Januszkiewicz K."/>
            <person name="Wedrychowicz H."/>
        </authorList>
    </citation>
    <scope>NUCLEOTIDE SEQUENCE [LARGE SCALE GENOMIC DNA]</scope>
    <source>
        <strain evidence="5">DSM 1682</strain>
    </source>
</reference>
<protein>
    <submittedName>
        <fullName evidence="3">Uncharacterized membrane protein</fullName>
    </submittedName>
</protein>
<dbReference type="Pfam" id="PF09858">
    <property type="entry name" value="DUF2085"/>
    <property type="match status" value="1"/>
</dbReference>
<name>A0A0X8VBX9_ANAPI</name>
<evidence type="ECO:0000256" key="1">
    <source>
        <dbReference type="SAM" id="Phobius"/>
    </source>
</evidence>
<reference evidence="4" key="2">
    <citation type="submission" date="2016-01" db="EMBL/GenBank/DDBJ databases">
        <authorList>
            <person name="Poehlein A."/>
            <person name="Schlien K."/>
            <person name="Gottschalk G."/>
            <person name="Buckel W."/>
            <person name="Daniel R."/>
        </authorList>
    </citation>
    <scope>NUCLEOTIDE SEQUENCE [LARGE SCALE GENOMIC DNA]</scope>
    <source>
        <strain evidence="4">X2</strain>
    </source>
</reference>
<feature type="transmembrane region" description="Helical" evidence="1">
    <location>
        <begin position="60"/>
        <end position="80"/>
    </location>
</feature>
<gene>
    <name evidence="2" type="ORF">CPRO_25550</name>
    <name evidence="3" type="ORF">SAMN02745151_00922</name>
</gene>
<dbReference type="AlphaFoldDB" id="A0A0X8VBX9"/>
<feature type="transmembrane region" description="Helical" evidence="1">
    <location>
        <begin position="148"/>
        <end position="169"/>
    </location>
</feature>
<keyword evidence="1" id="KW-0812">Transmembrane</keyword>
<keyword evidence="4" id="KW-1185">Reference proteome</keyword>
<organism evidence="3 5">
    <name type="scientific">Anaerotignum propionicum DSM 1682</name>
    <dbReference type="NCBI Taxonomy" id="991789"/>
    <lineage>
        <taxon>Bacteria</taxon>
        <taxon>Bacillati</taxon>
        <taxon>Bacillota</taxon>
        <taxon>Clostridia</taxon>
        <taxon>Lachnospirales</taxon>
        <taxon>Anaerotignaceae</taxon>
        <taxon>Anaerotignum</taxon>
    </lineage>
</organism>
<dbReference type="KEGG" id="cpro:CPRO_25550"/>
<evidence type="ECO:0000313" key="2">
    <source>
        <dbReference type="EMBL" id="AMJ42103.1"/>
    </source>
</evidence>
<dbReference type="EMBL" id="FQUA01000003">
    <property type="protein sequence ID" value="SHE51471.1"/>
    <property type="molecule type" value="Genomic_DNA"/>
</dbReference>
<dbReference type="EMBL" id="CP014223">
    <property type="protein sequence ID" value="AMJ42103.1"/>
    <property type="molecule type" value="Genomic_DNA"/>
</dbReference>
<dbReference type="Proteomes" id="UP000068026">
    <property type="component" value="Chromosome"/>
</dbReference>
<feature type="transmembrane region" description="Helical" evidence="1">
    <location>
        <begin position="86"/>
        <end position="111"/>
    </location>
</feature>